<evidence type="ECO:0000313" key="2">
    <source>
        <dbReference type="EMBL" id="ESS72277.1"/>
    </source>
</evidence>
<dbReference type="Proteomes" id="UP000017842">
    <property type="component" value="Unassembled WGS sequence"/>
</dbReference>
<dbReference type="OrthoDB" id="5567088at2"/>
<dbReference type="eggNOG" id="ENOG5031KGX">
    <property type="taxonomic scope" value="Bacteria"/>
</dbReference>
<dbReference type="AlphaFoldDB" id="V5C1C7"/>
<comment type="caution">
    <text evidence="2">The sequence shown here is derived from an EMBL/GenBank/DDBJ whole genome shotgun (WGS) entry which is preliminary data.</text>
</comment>
<dbReference type="RefSeq" id="WP_023494698.1">
    <property type="nucleotide sequence ID" value="NZ_AYLO01000060.1"/>
</dbReference>
<dbReference type="Pfam" id="PF11154">
    <property type="entry name" value="DUF2934"/>
    <property type="match status" value="1"/>
</dbReference>
<evidence type="ECO:0008006" key="4">
    <source>
        <dbReference type="Google" id="ProtNLM"/>
    </source>
</evidence>
<evidence type="ECO:0000313" key="3">
    <source>
        <dbReference type="Proteomes" id="UP000017842"/>
    </source>
</evidence>
<keyword evidence="3" id="KW-1185">Reference proteome</keyword>
<gene>
    <name evidence="2" type="ORF">MGMO_62c00100</name>
</gene>
<dbReference type="EMBL" id="AYLO01000060">
    <property type="protein sequence ID" value="ESS72277.1"/>
    <property type="molecule type" value="Genomic_DNA"/>
</dbReference>
<protein>
    <recommendedName>
        <fullName evidence="4">DUF2934 domain-containing protein</fullName>
    </recommendedName>
</protein>
<reference evidence="2 3" key="1">
    <citation type="journal article" date="2013" name="Genome Announc.">
        <title>Draft Genome Sequence of the Methanotrophic Gammaproteobacterium Methyloglobulus morosus DSM 22980 Strain KoM1.</title>
        <authorList>
            <person name="Poehlein A."/>
            <person name="Deutzmann J.S."/>
            <person name="Daniel R."/>
            <person name="Simeonova D.D."/>
        </authorList>
    </citation>
    <scope>NUCLEOTIDE SEQUENCE [LARGE SCALE GENOMIC DNA]</scope>
    <source>
        <strain evidence="2 3">KoM1</strain>
    </source>
</reference>
<feature type="compositionally biased region" description="Polar residues" evidence="1">
    <location>
        <begin position="16"/>
        <end position="31"/>
    </location>
</feature>
<feature type="region of interest" description="Disordered" evidence="1">
    <location>
        <begin position="1"/>
        <end position="40"/>
    </location>
</feature>
<proteinExistence type="predicted"/>
<evidence type="ECO:0000256" key="1">
    <source>
        <dbReference type="SAM" id="MobiDB-lite"/>
    </source>
</evidence>
<accession>V5C1C7</accession>
<sequence>MKPDSESSKPDVFFSPNPTFVDKNNYSSKNGPRQKLRPSLPKTLKQQIDHVSRQQWISDAAYYKAEARGFAPGHAATDWLEAEQDYIEMLVELFLSVSREDDWMTLTGLRQLAKAIGVPRPERIDSKLELIHSIQAVSRHRPCFGTNPGEFCHQQDGCQWKSECQKLVAEWWR</sequence>
<dbReference type="InterPro" id="IPR021327">
    <property type="entry name" value="DUF2934"/>
</dbReference>
<name>V5C1C7_9GAMM</name>
<organism evidence="2 3">
    <name type="scientific">Methyloglobulus morosus KoM1</name>
    <dbReference type="NCBI Taxonomy" id="1116472"/>
    <lineage>
        <taxon>Bacteria</taxon>
        <taxon>Pseudomonadati</taxon>
        <taxon>Pseudomonadota</taxon>
        <taxon>Gammaproteobacteria</taxon>
        <taxon>Methylococcales</taxon>
        <taxon>Methylococcaceae</taxon>
        <taxon>Methyloglobulus</taxon>
    </lineage>
</organism>